<name>A0ABQ2FY76_9ACTN</name>
<dbReference type="EMBL" id="BMMI01000004">
    <property type="protein sequence ID" value="GGL65528.1"/>
    <property type="molecule type" value="Genomic_DNA"/>
</dbReference>
<organism evidence="3 4">
    <name type="scientific">Modestobacter marinus</name>
    <dbReference type="NCBI Taxonomy" id="477641"/>
    <lineage>
        <taxon>Bacteria</taxon>
        <taxon>Bacillati</taxon>
        <taxon>Actinomycetota</taxon>
        <taxon>Actinomycetes</taxon>
        <taxon>Geodermatophilales</taxon>
        <taxon>Geodermatophilaceae</taxon>
        <taxon>Modestobacter</taxon>
    </lineage>
</organism>
<evidence type="ECO:0000313" key="4">
    <source>
        <dbReference type="Proteomes" id="UP000648663"/>
    </source>
</evidence>
<keyword evidence="2" id="KW-1133">Transmembrane helix</keyword>
<accession>A0ABQ2FY76</accession>
<gene>
    <name evidence="3" type="ORF">GCM10011589_22120</name>
</gene>
<evidence type="ECO:0000256" key="1">
    <source>
        <dbReference type="SAM" id="MobiDB-lite"/>
    </source>
</evidence>
<keyword evidence="2" id="KW-0472">Membrane</keyword>
<evidence type="ECO:0000313" key="3">
    <source>
        <dbReference type="EMBL" id="GGL65528.1"/>
    </source>
</evidence>
<dbReference type="Proteomes" id="UP000648663">
    <property type="component" value="Unassembled WGS sequence"/>
</dbReference>
<feature type="region of interest" description="Disordered" evidence="1">
    <location>
        <begin position="52"/>
        <end position="114"/>
    </location>
</feature>
<sequence>MVFTSSIALDWVRARRGARTQGVVPVSDVLAWLGLVLWLGMIALRLHPQTRAWAPRGHPHPPIARAPGRRAPGTTPTPTPRAGGASSLPATASLLAADPSPAPGPVAPRREVCR</sequence>
<reference evidence="4" key="1">
    <citation type="journal article" date="2019" name="Int. J. Syst. Evol. Microbiol.">
        <title>The Global Catalogue of Microorganisms (GCM) 10K type strain sequencing project: providing services to taxonomists for standard genome sequencing and annotation.</title>
        <authorList>
            <consortium name="The Broad Institute Genomics Platform"/>
            <consortium name="The Broad Institute Genome Sequencing Center for Infectious Disease"/>
            <person name="Wu L."/>
            <person name="Ma J."/>
        </authorList>
    </citation>
    <scope>NUCLEOTIDE SEQUENCE [LARGE SCALE GENOMIC DNA]</scope>
    <source>
        <strain evidence="4">CGMCC 4.5581</strain>
    </source>
</reference>
<evidence type="ECO:0000256" key="2">
    <source>
        <dbReference type="SAM" id="Phobius"/>
    </source>
</evidence>
<proteinExistence type="predicted"/>
<feature type="transmembrane region" description="Helical" evidence="2">
    <location>
        <begin position="29"/>
        <end position="46"/>
    </location>
</feature>
<keyword evidence="2" id="KW-0812">Transmembrane</keyword>
<protein>
    <submittedName>
        <fullName evidence="3">Uncharacterized protein</fullName>
    </submittedName>
</protein>
<comment type="caution">
    <text evidence="3">The sequence shown here is derived from an EMBL/GenBank/DDBJ whole genome shotgun (WGS) entry which is preliminary data.</text>
</comment>
<feature type="compositionally biased region" description="Low complexity" evidence="1">
    <location>
        <begin position="63"/>
        <end position="99"/>
    </location>
</feature>
<keyword evidence="4" id="KW-1185">Reference proteome</keyword>